<dbReference type="STRING" id="1196081.A0A364KQR0"/>
<keyword evidence="2" id="KW-1185">Reference proteome</keyword>
<dbReference type="RefSeq" id="XP_040730402.1">
    <property type="nucleotide sequence ID" value="XM_040873983.1"/>
</dbReference>
<gene>
    <name evidence="1" type="ORF">BHQ10_001897</name>
</gene>
<evidence type="ECO:0000313" key="1">
    <source>
        <dbReference type="EMBL" id="RAO65885.1"/>
    </source>
</evidence>
<dbReference type="AlphaFoldDB" id="A0A364KQR0"/>
<protein>
    <recommendedName>
        <fullName evidence="3">Transcription factor domain-containing protein</fullName>
    </recommendedName>
</protein>
<comment type="caution">
    <text evidence="1">The sequence shown here is derived from an EMBL/GenBank/DDBJ whole genome shotgun (WGS) entry which is preliminary data.</text>
</comment>
<dbReference type="GeneID" id="63791114"/>
<dbReference type="OrthoDB" id="5958943at2759"/>
<reference evidence="1 2" key="1">
    <citation type="journal article" date="2017" name="Biotechnol. Biofuels">
        <title>Differential beta-glucosidase expression as a function of carbon source availability in Talaromyces amestolkiae: a genomic and proteomic approach.</title>
        <authorList>
            <person name="de Eugenio L.I."/>
            <person name="Mendez-Liter J.A."/>
            <person name="Nieto-Dominguez M."/>
            <person name="Alonso L."/>
            <person name="Gil-Munoz J."/>
            <person name="Barriuso J."/>
            <person name="Prieto A."/>
            <person name="Martinez M.J."/>
        </authorList>
    </citation>
    <scope>NUCLEOTIDE SEQUENCE [LARGE SCALE GENOMIC DNA]</scope>
    <source>
        <strain evidence="1 2">CIB</strain>
    </source>
</reference>
<dbReference type="Proteomes" id="UP000249363">
    <property type="component" value="Unassembled WGS sequence"/>
</dbReference>
<accession>A0A364KQR0</accession>
<dbReference type="EMBL" id="MIKG01000002">
    <property type="protein sequence ID" value="RAO65885.1"/>
    <property type="molecule type" value="Genomic_DNA"/>
</dbReference>
<organism evidence="1 2">
    <name type="scientific">Talaromyces amestolkiae</name>
    <dbReference type="NCBI Taxonomy" id="1196081"/>
    <lineage>
        <taxon>Eukaryota</taxon>
        <taxon>Fungi</taxon>
        <taxon>Dikarya</taxon>
        <taxon>Ascomycota</taxon>
        <taxon>Pezizomycotina</taxon>
        <taxon>Eurotiomycetes</taxon>
        <taxon>Eurotiomycetidae</taxon>
        <taxon>Eurotiales</taxon>
        <taxon>Trichocomaceae</taxon>
        <taxon>Talaromyces</taxon>
        <taxon>Talaromyces sect. Talaromyces</taxon>
    </lineage>
</organism>
<sequence length="483" mass="54507">MLGAVSFLDHFGTLYGNKLSKEDHQRAETALGHALHAFSSQWITGGINLRLNTRSESPPPLQTECSHQDIRAYYWHKARSSLAETKRVKCFKIVYAMLLFNMTTPPVPLEKPNLLPNEQQTDFWQEFIAILCPLRVKVLKYSDNLGSSSTYAGALRVGLGIISWLAFLRDTMRSAISLKPPMFDDVSFESYGELSHKSQSTSTHIPMDTEDTAIFMKCSSAISQMVFLWRRLHPELHPNLGNYGTEKELIFITTVESHEDRIRRFLNVASALDDYEMKYKSLMRYTLVNHQGLSPRTKFFSSIWIIFWGYWVLRHADALEQMALSTSTTFMSKIQQFKWTSAQSIAAITSSDILNTLSSLESSHSEELVSSASVDDLWSDHQSTPVISAHATCGIVVNAIQKAIESLIHLWIETGPRHLHAPFMGLGIDSDPQTVWSRTLSSLLSSLISLQKVPSTSQIATAKAGELFQQHGDLISEHWVMEY</sequence>
<name>A0A364KQR0_TALAM</name>
<evidence type="ECO:0008006" key="3">
    <source>
        <dbReference type="Google" id="ProtNLM"/>
    </source>
</evidence>
<proteinExistence type="predicted"/>
<evidence type="ECO:0000313" key="2">
    <source>
        <dbReference type="Proteomes" id="UP000249363"/>
    </source>
</evidence>